<evidence type="ECO:0000256" key="9">
    <source>
        <dbReference type="SAM" id="MobiDB-lite"/>
    </source>
</evidence>
<feature type="compositionally biased region" description="Low complexity" evidence="9">
    <location>
        <begin position="65"/>
        <end position="74"/>
    </location>
</feature>
<dbReference type="PANTHER" id="PTHR43134">
    <property type="entry name" value="SIGNAL RECOGNITION PARTICLE RECEPTOR SUBUNIT ALPHA"/>
    <property type="match status" value="1"/>
</dbReference>
<dbReference type="SMART" id="SM00963">
    <property type="entry name" value="SRP54_N"/>
    <property type="match status" value="1"/>
</dbReference>
<dbReference type="InterPro" id="IPR027417">
    <property type="entry name" value="P-loop_NTPase"/>
</dbReference>
<dbReference type="SUPFAM" id="SSF52540">
    <property type="entry name" value="P-loop containing nucleoside triphosphate hydrolases"/>
    <property type="match status" value="1"/>
</dbReference>
<comment type="subcellular location">
    <subcellularLocation>
        <location evidence="8">Cell membrane</location>
        <topology evidence="8">Peripheral membrane protein</topology>
        <orientation evidence="8">Cytoplasmic side</orientation>
    </subcellularLocation>
    <subcellularLocation>
        <location evidence="8">Cytoplasm</location>
    </subcellularLocation>
</comment>
<dbReference type="EC" id="3.6.5.4" evidence="8"/>
<sequence>MFDGLKDKLSNFREDAEEVAEENAEELDSDEAAEADAEADAAEADAEAADIEDESAESDAETEASDSSSGGFVSKASSLARGRVVIDEEDLDGPLRELELALLESDVEMSVAEEILDQIRDDLVGEERKFTESTGALVEDALRDALLSVIDVNGFDFEEAIAESEKPVTVVFTGVNGVGKTTTIAKLAKRLEDQGYSVVLANGDTYRAGANEQLQEHADNLGVKLISHEQGGDPTAVVYDAVEYAEANDIDVVLGDTAGRLHTSSDLMTQLEKLDRVVDPDYTVFVDEAVAGQDAVNRAREFDDAAAIDGTILTMADADSQGGAAISVSHVTGKPILFLGTGQGYDDIQKFDPEALVDDLLED</sequence>
<keyword evidence="6 8" id="KW-0472">Membrane</keyword>
<keyword evidence="4 8" id="KW-0378">Hydrolase</keyword>
<dbReference type="FunFam" id="3.40.50.300:FF:000566">
    <property type="entry name" value="Signal recognition particle receptor subunit alpha"/>
    <property type="match status" value="1"/>
</dbReference>
<dbReference type="OrthoDB" id="372188at2157"/>
<keyword evidence="7 8" id="KW-0675">Receptor</keyword>
<comment type="similarity">
    <text evidence="8">Belongs to the GTP-binding SRP family. FtsY subfamily.</text>
</comment>
<evidence type="ECO:0000313" key="12">
    <source>
        <dbReference type="Proteomes" id="UP000066737"/>
    </source>
</evidence>
<comment type="subunit">
    <text evidence="8">Part of the signal recognition particle protein translocation system, which is composed of SRP and FtsY.</text>
</comment>
<dbReference type="Pfam" id="PF00448">
    <property type="entry name" value="SRP54"/>
    <property type="match status" value="1"/>
</dbReference>
<dbReference type="RefSeq" id="WP_059057935.1">
    <property type="nucleotide sequence ID" value="NZ_CEML01000001.1"/>
</dbReference>
<proteinExistence type="inferred from homology"/>
<organism evidence="11 12">
    <name type="scientific">Halobacterium hubeiense</name>
    <dbReference type="NCBI Taxonomy" id="1407499"/>
    <lineage>
        <taxon>Archaea</taxon>
        <taxon>Methanobacteriati</taxon>
        <taxon>Methanobacteriota</taxon>
        <taxon>Stenosarchaea group</taxon>
        <taxon>Halobacteria</taxon>
        <taxon>Halobacteriales</taxon>
        <taxon>Halobacteriaceae</taxon>
        <taxon>Halobacterium</taxon>
    </lineage>
</organism>
<accession>A0A0U5HXE8</accession>
<reference evidence="12" key="1">
    <citation type="journal article" date="2016" name="Environ. Microbiol.">
        <title>The complete genome of a viable archaeum isolated from 123-million-year-old rock salt.</title>
        <authorList>
            <person name="Jaakkola S.T."/>
            <person name="Pfeiffer F."/>
            <person name="Ravantti J.J."/>
            <person name="Guo Q."/>
            <person name="Liu Y."/>
            <person name="Chen X."/>
            <person name="Ma H."/>
            <person name="Yang C."/>
            <person name="Oksanen H.M."/>
            <person name="Bamford D.H."/>
        </authorList>
    </citation>
    <scope>NUCLEOTIDE SEQUENCE</scope>
    <source>
        <strain evidence="12">JI20-1</strain>
    </source>
</reference>
<dbReference type="Gene3D" id="3.40.50.300">
    <property type="entry name" value="P-loop containing nucleotide triphosphate hydrolases"/>
    <property type="match status" value="1"/>
</dbReference>
<evidence type="ECO:0000256" key="1">
    <source>
        <dbReference type="ARBA" id="ARBA00022475"/>
    </source>
</evidence>
<dbReference type="KEGG" id="hhb:Hhub_3620"/>
<dbReference type="InterPro" id="IPR013822">
    <property type="entry name" value="Signal_recog_particl_SRP54_hlx"/>
</dbReference>
<evidence type="ECO:0000256" key="8">
    <source>
        <dbReference type="HAMAP-Rule" id="MF_00920"/>
    </source>
</evidence>
<dbReference type="PROSITE" id="PS00300">
    <property type="entry name" value="SRP54"/>
    <property type="match status" value="1"/>
</dbReference>
<feature type="binding site" evidence="8">
    <location>
        <begin position="256"/>
        <end position="260"/>
    </location>
    <ligand>
        <name>GTP</name>
        <dbReference type="ChEBI" id="CHEBI:37565"/>
    </ligand>
</feature>
<evidence type="ECO:0000256" key="2">
    <source>
        <dbReference type="ARBA" id="ARBA00022490"/>
    </source>
</evidence>
<evidence type="ECO:0000256" key="3">
    <source>
        <dbReference type="ARBA" id="ARBA00022741"/>
    </source>
</evidence>
<evidence type="ECO:0000256" key="7">
    <source>
        <dbReference type="ARBA" id="ARBA00023170"/>
    </source>
</evidence>
<feature type="binding site" evidence="8">
    <location>
        <begin position="174"/>
        <end position="181"/>
    </location>
    <ligand>
        <name>GTP</name>
        <dbReference type="ChEBI" id="CHEBI:37565"/>
    </ligand>
</feature>
<comment type="function">
    <text evidence="8">Involved in targeting and insertion of nascent membrane proteins into the cytoplasmic membrane. Acts as a receptor for the complex formed by the signal recognition particle (SRP) and the ribosome-nascent chain (RNC).</text>
</comment>
<keyword evidence="2 8" id="KW-0963">Cytoplasm</keyword>
<dbReference type="GO" id="GO:0005737">
    <property type="term" value="C:cytoplasm"/>
    <property type="evidence" value="ECO:0007669"/>
    <property type="project" value="UniProtKB-SubCell"/>
</dbReference>
<name>A0A0U5HXE8_9EURY</name>
<evidence type="ECO:0000313" key="11">
    <source>
        <dbReference type="EMBL" id="CQH62025.1"/>
    </source>
</evidence>
<dbReference type="InterPro" id="IPR004390">
    <property type="entry name" value="SR_rcpt_FtsY"/>
</dbReference>
<feature type="compositionally biased region" description="Basic and acidic residues" evidence="9">
    <location>
        <begin position="1"/>
        <end position="14"/>
    </location>
</feature>
<dbReference type="InterPro" id="IPR003593">
    <property type="entry name" value="AAA+_ATPase"/>
</dbReference>
<evidence type="ECO:0000256" key="6">
    <source>
        <dbReference type="ARBA" id="ARBA00023136"/>
    </source>
</evidence>
<keyword evidence="1 8" id="KW-1003">Cell membrane</keyword>
<comment type="catalytic activity">
    <reaction evidence="8">
        <text>GTP + H2O = GDP + phosphate + H(+)</text>
        <dbReference type="Rhea" id="RHEA:19669"/>
        <dbReference type="ChEBI" id="CHEBI:15377"/>
        <dbReference type="ChEBI" id="CHEBI:15378"/>
        <dbReference type="ChEBI" id="CHEBI:37565"/>
        <dbReference type="ChEBI" id="CHEBI:43474"/>
        <dbReference type="ChEBI" id="CHEBI:58189"/>
        <dbReference type="EC" id="3.6.5.4"/>
    </reaction>
</comment>
<keyword evidence="5 8" id="KW-0342">GTP-binding</keyword>
<gene>
    <name evidence="8 11" type="primary">ftsY</name>
    <name evidence="11" type="ORF">HHUB_3620</name>
</gene>
<evidence type="ECO:0000256" key="5">
    <source>
        <dbReference type="ARBA" id="ARBA00023134"/>
    </source>
</evidence>
<keyword evidence="3 8" id="KW-0547">Nucleotide-binding</keyword>
<dbReference type="SMART" id="SM00962">
    <property type="entry name" value="SRP54"/>
    <property type="match status" value="1"/>
</dbReference>
<dbReference type="Gene3D" id="1.20.120.140">
    <property type="entry name" value="Signal recognition particle SRP54, nucleotide-binding domain"/>
    <property type="match status" value="1"/>
</dbReference>
<dbReference type="GO" id="GO:0005886">
    <property type="term" value="C:plasma membrane"/>
    <property type="evidence" value="ECO:0007669"/>
    <property type="project" value="UniProtKB-SubCell"/>
</dbReference>
<dbReference type="Proteomes" id="UP000066737">
    <property type="component" value="Chromosome I"/>
</dbReference>
<dbReference type="InterPro" id="IPR036225">
    <property type="entry name" value="SRP/SRP_N"/>
</dbReference>
<dbReference type="AlphaFoldDB" id="A0A0U5HXE8"/>
<dbReference type="EMBL" id="LN831302">
    <property type="protein sequence ID" value="CQH62025.1"/>
    <property type="molecule type" value="Genomic_DNA"/>
</dbReference>
<keyword evidence="12" id="KW-1185">Reference proteome</keyword>
<protein>
    <recommendedName>
        <fullName evidence="8">Signal recognition particle receptor FtsY</fullName>
        <shortName evidence="8">SRP receptor</shortName>
        <ecNumber evidence="8">3.6.5.4</ecNumber>
    </recommendedName>
</protein>
<comment type="caution">
    <text evidence="8">Lacks conserved residue(s) required for the propagation of feature annotation.</text>
</comment>
<feature type="region of interest" description="Disordered" evidence="9">
    <location>
        <begin position="1"/>
        <end position="74"/>
    </location>
</feature>
<evidence type="ECO:0000259" key="10">
    <source>
        <dbReference type="PROSITE" id="PS00300"/>
    </source>
</evidence>
<dbReference type="GO" id="GO:0005525">
    <property type="term" value="F:GTP binding"/>
    <property type="evidence" value="ECO:0007669"/>
    <property type="project" value="UniProtKB-UniRule"/>
</dbReference>
<evidence type="ECO:0000256" key="4">
    <source>
        <dbReference type="ARBA" id="ARBA00022801"/>
    </source>
</evidence>
<dbReference type="NCBIfam" id="TIGR00064">
    <property type="entry name" value="ftsY"/>
    <property type="match status" value="1"/>
</dbReference>
<dbReference type="GO" id="GO:0003924">
    <property type="term" value="F:GTPase activity"/>
    <property type="evidence" value="ECO:0007669"/>
    <property type="project" value="UniProtKB-UniRule"/>
</dbReference>
<dbReference type="GO" id="GO:0006614">
    <property type="term" value="P:SRP-dependent cotranslational protein targeting to membrane"/>
    <property type="evidence" value="ECO:0007669"/>
    <property type="project" value="InterPro"/>
</dbReference>
<feature type="domain" description="SRP54-type proteins GTP-binding" evidence="10">
    <location>
        <begin position="335"/>
        <end position="348"/>
    </location>
</feature>
<dbReference type="PANTHER" id="PTHR43134:SF1">
    <property type="entry name" value="SIGNAL RECOGNITION PARTICLE RECEPTOR SUBUNIT ALPHA"/>
    <property type="match status" value="1"/>
</dbReference>
<dbReference type="HAMAP" id="MF_00920">
    <property type="entry name" value="FtsY"/>
    <property type="match status" value="1"/>
</dbReference>
<dbReference type="InterPro" id="IPR000897">
    <property type="entry name" value="SRP54_GTPase_dom"/>
</dbReference>
<dbReference type="GeneID" id="26660214"/>
<dbReference type="SUPFAM" id="SSF47364">
    <property type="entry name" value="Domain of the SRP/SRP receptor G-proteins"/>
    <property type="match status" value="1"/>
</dbReference>
<feature type="compositionally biased region" description="Acidic residues" evidence="9">
    <location>
        <begin position="15"/>
        <end position="64"/>
    </location>
</feature>
<dbReference type="Pfam" id="PF02881">
    <property type="entry name" value="SRP54_N"/>
    <property type="match status" value="1"/>
</dbReference>
<dbReference type="InterPro" id="IPR042101">
    <property type="entry name" value="SRP54_N_sf"/>
</dbReference>
<dbReference type="GO" id="GO:0005047">
    <property type="term" value="F:signal recognition particle binding"/>
    <property type="evidence" value="ECO:0007669"/>
    <property type="project" value="TreeGrafter"/>
</dbReference>
<dbReference type="STRING" id="1407499.HHUB_3620"/>
<dbReference type="SMART" id="SM00382">
    <property type="entry name" value="AAA"/>
    <property type="match status" value="1"/>
</dbReference>